<name>A0A2N7JLY6_VIBSP</name>
<proteinExistence type="predicted"/>
<dbReference type="EMBL" id="MCZF01000273">
    <property type="protein sequence ID" value="PMM42464.1"/>
    <property type="molecule type" value="Genomic_DNA"/>
</dbReference>
<organism evidence="1 2">
    <name type="scientific">Vibrio splendidus</name>
    <dbReference type="NCBI Taxonomy" id="29497"/>
    <lineage>
        <taxon>Bacteria</taxon>
        <taxon>Pseudomonadati</taxon>
        <taxon>Pseudomonadota</taxon>
        <taxon>Gammaproteobacteria</taxon>
        <taxon>Vibrionales</taxon>
        <taxon>Vibrionaceae</taxon>
        <taxon>Vibrio</taxon>
    </lineage>
</organism>
<evidence type="ECO:0000313" key="2">
    <source>
        <dbReference type="Proteomes" id="UP000235533"/>
    </source>
</evidence>
<protein>
    <submittedName>
        <fullName evidence="1">Uncharacterized protein</fullName>
    </submittedName>
</protein>
<reference evidence="2" key="1">
    <citation type="submission" date="2016-07" db="EMBL/GenBank/DDBJ databases">
        <title>Nontailed viruses are major unrecognized killers of bacteria in the ocean.</title>
        <authorList>
            <person name="Kauffman K."/>
            <person name="Hussain F."/>
            <person name="Yang J."/>
            <person name="Arevalo P."/>
            <person name="Brown J."/>
            <person name="Cutler M."/>
            <person name="Kelly L."/>
            <person name="Polz M.F."/>
        </authorList>
    </citation>
    <scope>NUCLEOTIDE SEQUENCE [LARGE SCALE GENOMIC DNA]</scope>
    <source>
        <strain evidence="2">10N.261.48.B5</strain>
    </source>
</reference>
<evidence type="ECO:0000313" key="1">
    <source>
        <dbReference type="EMBL" id="PMM42464.1"/>
    </source>
</evidence>
<dbReference type="AlphaFoldDB" id="A0A2N7JLY6"/>
<accession>A0A2N7JLY6</accession>
<comment type="caution">
    <text evidence="1">The sequence shown here is derived from an EMBL/GenBank/DDBJ whole genome shotgun (WGS) entry which is preliminary data.</text>
</comment>
<dbReference type="Proteomes" id="UP000235533">
    <property type="component" value="Unassembled WGS sequence"/>
</dbReference>
<gene>
    <name evidence="1" type="ORF">BCT54_08180</name>
</gene>
<sequence>MEVQFPLLNAATKLMTSCSGNIARHRFIRPVLFAIFWRVSALKNCFNCFCKEIIVIGFTIDVGSLFGDDYLIINEAFFLSK</sequence>